<sequence length="206" mass="23754">MSFFAILFHNAAIIMLPIYFINNLNLTKRKLILANIIFIPTILISFFNISVMQIFDFLLPLFENPVASAKAENLLTSDSESSIGIFHTLEYFLIMLFIIINFEKVVKVDKHSMIILKLFLILLPIFTLFSGYGIMTRLKDYFILTYPIVLGYLCLIDKGKYRNIVQISTILICGFGFIRFILLFDGGAMIPYESYLFKGYSIFSKN</sequence>
<evidence type="ECO:0000256" key="1">
    <source>
        <dbReference type="SAM" id="Phobius"/>
    </source>
</evidence>
<feature type="transmembrane region" description="Helical" evidence="1">
    <location>
        <begin position="141"/>
        <end position="157"/>
    </location>
</feature>
<feature type="transmembrane region" description="Helical" evidence="1">
    <location>
        <begin position="83"/>
        <end position="102"/>
    </location>
</feature>
<name>A0ABN4XR13_9BACL</name>
<dbReference type="InterPro" id="IPR049458">
    <property type="entry name" value="EpsG-like"/>
</dbReference>
<feature type="transmembrane region" description="Helical" evidence="1">
    <location>
        <begin position="114"/>
        <end position="135"/>
    </location>
</feature>
<gene>
    <name evidence="2" type="ORF">AJGP001_13455</name>
</gene>
<evidence type="ECO:0008006" key="4">
    <source>
        <dbReference type="Google" id="ProtNLM"/>
    </source>
</evidence>
<keyword evidence="3" id="KW-1185">Reference proteome</keyword>
<evidence type="ECO:0000313" key="3">
    <source>
        <dbReference type="Proteomes" id="UP000189661"/>
    </source>
</evidence>
<keyword evidence="1" id="KW-0472">Membrane</keyword>
<reference evidence="2 3" key="1">
    <citation type="submission" date="2017-01" db="EMBL/GenBank/DDBJ databases">
        <title>Planococcus faecalis genome complete sequence.</title>
        <authorList>
            <person name="Lee P.C."/>
        </authorList>
    </citation>
    <scope>NUCLEOTIDE SEQUENCE [LARGE SCALE GENOMIC DNA]</scope>
    <source>
        <strain evidence="2 3">AJ003</strain>
    </source>
</reference>
<organism evidence="2 3">
    <name type="scientific">Planococcus faecalis</name>
    <dbReference type="NCBI Taxonomy" id="1598147"/>
    <lineage>
        <taxon>Bacteria</taxon>
        <taxon>Bacillati</taxon>
        <taxon>Bacillota</taxon>
        <taxon>Bacilli</taxon>
        <taxon>Bacillales</taxon>
        <taxon>Caryophanaceae</taxon>
        <taxon>Planococcus</taxon>
    </lineage>
</organism>
<dbReference type="Pfam" id="PF14897">
    <property type="entry name" value="EpsG"/>
    <property type="match status" value="1"/>
</dbReference>
<keyword evidence="1" id="KW-1133">Transmembrane helix</keyword>
<dbReference type="Proteomes" id="UP000189661">
    <property type="component" value="Chromosome"/>
</dbReference>
<proteinExistence type="predicted"/>
<feature type="transmembrane region" description="Helical" evidence="1">
    <location>
        <begin position="6"/>
        <end position="24"/>
    </location>
</feature>
<keyword evidence="1" id="KW-0812">Transmembrane</keyword>
<feature type="transmembrane region" description="Helical" evidence="1">
    <location>
        <begin position="164"/>
        <end position="184"/>
    </location>
</feature>
<evidence type="ECO:0000313" key="2">
    <source>
        <dbReference type="EMBL" id="AQU80218.1"/>
    </source>
</evidence>
<dbReference type="EMBL" id="CP019401">
    <property type="protein sequence ID" value="AQU80218.1"/>
    <property type="molecule type" value="Genomic_DNA"/>
</dbReference>
<feature type="transmembrane region" description="Helical" evidence="1">
    <location>
        <begin position="31"/>
        <end position="55"/>
    </location>
</feature>
<accession>A0ABN4XR13</accession>
<protein>
    <recommendedName>
        <fullName evidence="4">EpsG family protein</fullName>
    </recommendedName>
</protein>